<protein>
    <submittedName>
        <fullName evidence="1">Uncharacterized protein</fullName>
    </submittedName>
</protein>
<proteinExistence type="predicted"/>
<dbReference type="Proteomes" id="UP001230504">
    <property type="component" value="Unassembled WGS sequence"/>
</dbReference>
<evidence type="ECO:0000313" key="1">
    <source>
        <dbReference type="EMBL" id="KAK1585046.1"/>
    </source>
</evidence>
<dbReference type="RefSeq" id="XP_060412099.1">
    <property type="nucleotide sequence ID" value="XM_060563899.1"/>
</dbReference>
<gene>
    <name evidence="1" type="ORF">LY79DRAFT_671315</name>
</gene>
<keyword evidence="2" id="KW-1185">Reference proteome</keyword>
<dbReference type="GeneID" id="85448139"/>
<dbReference type="AlphaFoldDB" id="A0AAD8PVM7"/>
<accession>A0AAD8PVM7</accession>
<evidence type="ECO:0000313" key="2">
    <source>
        <dbReference type="Proteomes" id="UP001230504"/>
    </source>
</evidence>
<name>A0AAD8PVM7_9PEZI</name>
<sequence>MSQTEAATLLLKHQDKDADSASKETQHHCNEVVQKLGCLALAIDLAGAYISSDAMPQVALSRYLTDYDKHHNELLKTDGFRGLRPPEKTVWTAWNATRGKIKREYTSMRPGLLLTFLCAI</sequence>
<reference evidence="1" key="1">
    <citation type="submission" date="2021-06" db="EMBL/GenBank/DDBJ databases">
        <title>Comparative genomics, transcriptomics and evolutionary studies reveal genomic signatures of adaptation to plant cell wall in hemibiotrophic fungi.</title>
        <authorList>
            <consortium name="DOE Joint Genome Institute"/>
            <person name="Baroncelli R."/>
            <person name="Diaz J.F."/>
            <person name="Benocci T."/>
            <person name="Peng M."/>
            <person name="Battaglia E."/>
            <person name="Haridas S."/>
            <person name="Andreopoulos W."/>
            <person name="Labutti K."/>
            <person name="Pangilinan J."/>
            <person name="Floch G.L."/>
            <person name="Makela M.R."/>
            <person name="Henrissat B."/>
            <person name="Grigoriev I.V."/>
            <person name="Crouch J.A."/>
            <person name="De Vries R.P."/>
            <person name="Sukno S.A."/>
            <person name="Thon M.R."/>
        </authorList>
    </citation>
    <scope>NUCLEOTIDE SEQUENCE</scope>
    <source>
        <strain evidence="1">CBS 125086</strain>
    </source>
</reference>
<comment type="caution">
    <text evidence="1">The sequence shown here is derived from an EMBL/GenBank/DDBJ whole genome shotgun (WGS) entry which is preliminary data.</text>
</comment>
<dbReference type="EMBL" id="JAHLJV010000048">
    <property type="protein sequence ID" value="KAK1585046.1"/>
    <property type="molecule type" value="Genomic_DNA"/>
</dbReference>
<organism evidence="1 2">
    <name type="scientific">Colletotrichum navitas</name>
    <dbReference type="NCBI Taxonomy" id="681940"/>
    <lineage>
        <taxon>Eukaryota</taxon>
        <taxon>Fungi</taxon>
        <taxon>Dikarya</taxon>
        <taxon>Ascomycota</taxon>
        <taxon>Pezizomycotina</taxon>
        <taxon>Sordariomycetes</taxon>
        <taxon>Hypocreomycetidae</taxon>
        <taxon>Glomerellales</taxon>
        <taxon>Glomerellaceae</taxon>
        <taxon>Colletotrichum</taxon>
        <taxon>Colletotrichum graminicola species complex</taxon>
    </lineage>
</organism>